<dbReference type="PROSITE" id="PS51350">
    <property type="entry name" value="PTS_HPR_DOM"/>
    <property type="match status" value="1"/>
</dbReference>
<dbReference type="Pfam" id="PF00381">
    <property type="entry name" value="PTS-HPr"/>
    <property type="match status" value="1"/>
</dbReference>
<keyword evidence="3" id="KW-1185">Reference proteome</keyword>
<sequence>MKSFAYTITDPQGLHARPAGVLVKQAKAVVPCTVTIEKDGKKADARKMFALMGLGIKSGDTVTVHVGGENEEQVAADLEAFMQENL</sequence>
<organism evidence="2 3">
    <name type="scientific">Butyricicoccus intestinisimiae</name>
    <dbReference type="NCBI Taxonomy" id="2841509"/>
    <lineage>
        <taxon>Bacteria</taxon>
        <taxon>Bacillati</taxon>
        <taxon>Bacillota</taxon>
        <taxon>Clostridia</taxon>
        <taxon>Eubacteriales</taxon>
        <taxon>Butyricicoccaceae</taxon>
        <taxon>Butyricicoccus</taxon>
    </lineage>
</organism>
<dbReference type="NCBIfam" id="TIGR01003">
    <property type="entry name" value="PTS_HPr_family"/>
    <property type="match status" value="1"/>
</dbReference>
<protein>
    <submittedName>
        <fullName evidence="2">HPr family phosphocarrier protein</fullName>
    </submittedName>
</protein>
<evidence type="ECO:0000313" key="2">
    <source>
        <dbReference type="EMBL" id="MBU5491379.1"/>
    </source>
</evidence>
<evidence type="ECO:0000313" key="3">
    <source>
        <dbReference type="Proteomes" id="UP000783588"/>
    </source>
</evidence>
<dbReference type="PANTHER" id="PTHR33705:SF2">
    <property type="entry name" value="PHOSPHOCARRIER PROTEIN NPR"/>
    <property type="match status" value="1"/>
</dbReference>
<dbReference type="Proteomes" id="UP000783588">
    <property type="component" value="Unassembled WGS sequence"/>
</dbReference>
<name>A0ABS6EX30_9FIRM</name>
<dbReference type="PANTHER" id="PTHR33705">
    <property type="entry name" value="PHOSPHOCARRIER PROTEIN HPR"/>
    <property type="match status" value="1"/>
</dbReference>
<gene>
    <name evidence="2" type="ORF">KQI75_12285</name>
</gene>
<dbReference type="RefSeq" id="WP_216471094.1">
    <property type="nucleotide sequence ID" value="NZ_JAHLQI010000008.1"/>
</dbReference>
<reference evidence="2 3" key="1">
    <citation type="submission" date="2021-06" db="EMBL/GenBank/DDBJ databases">
        <authorList>
            <person name="Sun Q."/>
            <person name="Li D."/>
        </authorList>
    </citation>
    <scope>NUCLEOTIDE SEQUENCE [LARGE SCALE GENOMIC DNA]</scope>
    <source>
        <strain evidence="2 3">MSJd-7</strain>
    </source>
</reference>
<dbReference type="InterPro" id="IPR000032">
    <property type="entry name" value="HPr-like"/>
</dbReference>
<comment type="caution">
    <text evidence="2">The sequence shown here is derived from an EMBL/GenBank/DDBJ whole genome shotgun (WGS) entry which is preliminary data.</text>
</comment>
<dbReference type="CDD" id="cd00367">
    <property type="entry name" value="PTS-HPr_like"/>
    <property type="match status" value="1"/>
</dbReference>
<dbReference type="InterPro" id="IPR050399">
    <property type="entry name" value="HPr"/>
</dbReference>
<dbReference type="EMBL" id="JAHLQI010000008">
    <property type="protein sequence ID" value="MBU5491379.1"/>
    <property type="molecule type" value="Genomic_DNA"/>
</dbReference>
<proteinExistence type="predicted"/>
<accession>A0ABS6EX30</accession>
<evidence type="ECO:0000259" key="1">
    <source>
        <dbReference type="PROSITE" id="PS51350"/>
    </source>
</evidence>
<feature type="domain" description="HPr" evidence="1">
    <location>
        <begin position="1"/>
        <end position="86"/>
    </location>
</feature>